<keyword evidence="9" id="KW-1185">Reference proteome</keyword>
<dbReference type="Proteomes" id="UP000094527">
    <property type="component" value="Unassembled WGS sequence"/>
</dbReference>
<reference evidence="8 9" key="1">
    <citation type="journal article" date="2016" name="Genome Biol. Evol.">
        <title>Gene Family Evolution Reflects Adaptation to Soil Environmental Stressors in the Genome of the Collembolan Orchesella cincta.</title>
        <authorList>
            <person name="Faddeeva-Vakhrusheva A."/>
            <person name="Derks M.F."/>
            <person name="Anvar S.Y."/>
            <person name="Agamennone V."/>
            <person name="Suring W."/>
            <person name="Smit S."/>
            <person name="van Straalen N.M."/>
            <person name="Roelofs D."/>
        </authorList>
    </citation>
    <scope>NUCLEOTIDE SEQUENCE [LARGE SCALE GENOMIC DNA]</scope>
    <source>
        <tissue evidence="8">Mixed pool</tissue>
    </source>
</reference>
<feature type="binding site" evidence="6">
    <location>
        <position position="178"/>
    </location>
    <ligand>
        <name>S-adenosyl-L-methionine</name>
        <dbReference type="ChEBI" id="CHEBI:59789"/>
    </ligand>
</feature>
<sequence>MHVRNIYRNPPNFAELAKKHTVIAPFLFLNSNGVPKINFKDQQALRALTKALLLEDFQLDVDIPENVLVPTVPLRLNYILWLEDLLSWNNGFGKAGDEVCGIDVGTGATAIYALLATKKNQWRMVGSEIEPQSVMLARSNVTRNNLEKLIQIRHVKDSVLDQVLADSSPNQYDFTMCNPPFFGNEDETDSGTKTKKWRPEPSGAKTGTKNELIYAGGELEFIFKMIEESKKHQNSVRIFTTMVGIKRDFKELALKLKSVGVKNFASTEFAQGKTMRWGLAWSFDDLIHLIPPPQVTHEFENVPGCLNFENYIFSHLQTLNFQCLKWISGVDEEADTGLETGQTIHFITTENTWTGQRRRRREMERVRKGNAEVTTADNNSEEPPMKITKLSNENPGPASHQGEAMEAAPSNNILLESHVQLVRDGHRGRINMRLLGGSLGKDGLNQIVTYLKNSYNRDAQNPSTELYQLLKC</sequence>
<evidence type="ECO:0000256" key="6">
    <source>
        <dbReference type="PIRSR" id="PIRSR037350-1"/>
    </source>
</evidence>
<feature type="binding site" evidence="6">
    <location>
        <position position="105"/>
    </location>
    <ligand>
        <name>S-adenosyl-L-methionine</name>
        <dbReference type="ChEBI" id="CHEBI:59789"/>
    </ligand>
</feature>
<dbReference type="GO" id="GO:0008168">
    <property type="term" value="F:methyltransferase activity"/>
    <property type="evidence" value="ECO:0007669"/>
    <property type="project" value="UniProtKB-UniRule"/>
</dbReference>
<feature type="compositionally biased region" description="Basic and acidic residues" evidence="7">
    <location>
        <begin position="361"/>
        <end position="370"/>
    </location>
</feature>
<dbReference type="PANTHER" id="PTHR13393">
    <property type="entry name" value="SAM-DEPENDENT METHYLTRANSFERASE"/>
    <property type="match status" value="1"/>
</dbReference>
<organism evidence="8 9">
    <name type="scientific">Orchesella cincta</name>
    <name type="common">Springtail</name>
    <name type="synonym">Podura cincta</name>
    <dbReference type="NCBI Taxonomy" id="48709"/>
    <lineage>
        <taxon>Eukaryota</taxon>
        <taxon>Metazoa</taxon>
        <taxon>Ecdysozoa</taxon>
        <taxon>Arthropoda</taxon>
        <taxon>Hexapoda</taxon>
        <taxon>Collembola</taxon>
        <taxon>Entomobryomorpha</taxon>
        <taxon>Entomobryoidea</taxon>
        <taxon>Orchesellidae</taxon>
        <taxon>Orchesellinae</taxon>
        <taxon>Orchesella</taxon>
    </lineage>
</organism>
<evidence type="ECO:0000256" key="2">
    <source>
        <dbReference type="ARBA" id="ARBA00022603"/>
    </source>
</evidence>
<dbReference type="CDD" id="cd02440">
    <property type="entry name" value="AdoMet_MTases"/>
    <property type="match status" value="1"/>
</dbReference>
<dbReference type="OrthoDB" id="514248at2759"/>
<evidence type="ECO:0000313" key="8">
    <source>
        <dbReference type="EMBL" id="ODN03484.1"/>
    </source>
</evidence>
<dbReference type="SUPFAM" id="SSF53335">
    <property type="entry name" value="S-adenosyl-L-methionine-dependent methyltransferases"/>
    <property type="match status" value="1"/>
</dbReference>
<comment type="caution">
    <text evidence="8">The sequence shown here is derived from an EMBL/GenBank/DDBJ whole genome shotgun (WGS) entry which is preliminary data.</text>
</comment>
<dbReference type="InterPro" id="IPR010286">
    <property type="entry name" value="METTL16/RlmF"/>
</dbReference>
<dbReference type="AlphaFoldDB" id="A0A1D2NDZ6"/>
<feature type="binding site" evidence="6">
    <location>
        <position position="128"/>
    </location>
    <ligand>
        <name>S-adenosyl-L-methionine</name>
        <dbReference type="ChEBI" id="CHEBI:59789"/>
    </ligand>
</feature>
<evidence type="ECO:0000256" key="3">
    <source>
        <dbReference type="ARBA" id="ARBA00022679"/>
    </source>
</evidence>
<gene>
    <name evidence="8" type="ORF">Ocin01_03200</name>
</gene>
<protein>
    <recommendedName>
        <fullName evidence="5">U6 small nuclear RNA (adenine-(43)-N(6))-methyltransferase</fullName>
        <ecNumber evidence="5">2.1.1.-</ecNumber>
    </recommendedName>
</protein>
<evidence type="ECO:0000256" key="7">
    <source>
        <dbReference type="SAM" id="MobiDB-lite"/>
    </source>
</evidence>
<dbReference type="PANTHER" id="PTHR13393:SF0">
    <property type="entry name" value="RNA N6-ADENOSINE-METHYLTRANSFERASE METTL16"/>
    <property type="match status" value="1"/>
</dbReference>
<dbReference type="GO" id="GO:0070475">
    <property type="term" value="P:rRNA base methylation"/>
    <property type="evidence" value="ECO:0007669"/>
    <property type="project" value="TreeGrafter"/>
</dbReference>
<evidence type="ECO:0000313" key="9">
    <source>
        <dbReference type="Proteomes" id="UP000094527"/>
    </source>
</evidence>
<accession>A0A1D2NDZ6</accession>
<keyword evidence="4 6" id="KW-0949">S-adenosyl-L-methionine</keyword>
<comment type="similarity">
    <text evidence="1 5">Belongs to the methyltransferase superfamily. METTL16/RlmF family.</text>
</comment>
<feature type="region of interest" description="Disordered" evidence="7">
    <location>
        <begin position="183"/>
        <end position="208"/>
    </location>
</feature>
<dbReference type="PIRSF" id="PIRSF037350">
    <property type="entry name" value="Mtase_ZK1128_prd"/>
    <property type="match status" value="1"/>
</dbReference>
<keyword evidence="2 5" id="KW-0489">Methyltransferase</keyword>
<keyword evidence="3 5" id="KW-0808">Transferase</keyword>
<feature type="region of interest" description="Disordered" evidence="7">
    <location>
        <begin position="357"/>
        <end position="406"/>
    </location>
</feature>
<dbReference type="OMA" id="FESCISI"/>
<dbReference type="InterPro" id="IPR029063">
    <property type="entry name" value="SAM-dependent_MTases_sf"/>
</dbReference>
<dbReference type="GO" id="GO:0005634">
    <property type="term" value="C:nucleus"/>
    <property type="evidence" value="ECO:0007669"/>
    <property type="project" value="TreeGrafter"/>
</dbReference>
<proteinExistence type="inferred from homology"/>
<feature type="binding site" evidence="6">
    <location>
        <position position="75"/>
    </location>
    <ligand>
        <name>S-adenosyl-L-methionine</name>
        <dbReference type="ChEBI" id="CHEBI:59789"/>
    </ligand>
</feature>
<dbReference type="InterPro" id="IPR017182">
    <property type="entry name" value="METTL16/PsiM"/>
</dbReference>
<evidence type="ECO:0000256" key="4">
    <source>
        <dbReference type="ARBA" id="ARBA00022691"/>
    </source>
</evidence>
<name>A0A1D2NDZ6_ORCCI</name>
<evidence type="ECO:0000256" key="5">
    <source>
        <dbReference type="PIRNR" id="PIRNR037350"/>
    </source>
</evidence>
<dbReference type="EMBL" id="LJIJ01000072">
    <property type="protein sequence ID" value="ODN03484.1"/>
    <property type="molecule type" value="Genomic_DNA"/>
</dbReference>
<dbReference type="Pfam" id="PF05971">
    <property type="entry name" value="Methyltransf_10"/>
    <property type="match status" value="1"/>
</dbReference>
<dbReference type="Gene3D" id="3.40.50.150">
    <property type="entry name" value="Vaccinia Virus protein VP39"/>
    <property type="match status" value="1"/>
</dbReference>
<evidence type="ECO:0000256" key="1">
    <source>
        <dbReference type="ARBA" id="ARBA00005878"/>
    </source>
</evidence>
<dbReference type="EC" id="2.1.1.-" evidence="5"/>
<dbReference type="STRING" id="48709.A0A1D2NDZ6"/>